<organism evidence="4 5">
    <name type="scientific">Gemmatirosa kalamazoonensis</name>
    <dbReference type="NCBI Taxonomy" id="861299"/>
    <lineage>
        <taxon>Bacteria</taxon>
        <taxon>Pseudomonadati</taxon>
        <taxon>Gemmatimonadota</taxon>
        <taxon>Gemmatimonadia</taxon>
        <taxon>Gemmatimonadales</taxon>
        <taxon>Gemmatimonadaceae</taxon>
        <taxon>Gemmatirosa</taxon>
    </lineage>
</organism>
<evidence type="ECO:0000313" key="5">
    <source>
        <dbReference type="Proteomes" id="UP000019151"/>
    </source>
</evidence>
<evidence type="ECO:0000256" key="1">
    <source>
        <dbReference type="SAM" id="MobiDB-lite"/>
    </source>
</evidence>
<keyword evidence="4" id="KW-0614">Plasmid</keyword>
<dbReference type="eggNOG" id="COG0438">
    <property type="taxonomic scope" value="Bacteria"/>
</dbReference>
<dbReference type="InParanoid" id="W0RRI7"/>
<dbReference type="InterPro" id="IPR050194">
    <property type="entry name" value="Glycosyltransferase_grp1"/>
</dbReference>
<feature type="domain" description="Glycosyltransferase subfamily 4-like N-terminal" evidence="3">
    <location>
        <begin position="12"/>
        <end position="187"/>
    </location>
</feature>
<dbReference type="SUPFAM" id="SSF53756">
    <property type="entry name" value="UDP-Glycosyltransferase/glycogen phosphorylase"/>
    <property type="match status" value="1"/>
</dbReference>
<dbReference type="Proteomes" id="UP000019151">
    <property type="component" value="Plasmid 2"/>
</dbReference>
<name>W0RRI7_9BACT</name>
<reference evidence="4 5" key="1">
    <citation type="journal article" date="2014" name="Genome Announc.">
        <title>Genome Sequence and Methylome of Soil Bacterium Gemmatirosa kalamazoonensis KBS708T, a Member of the Rarely Cultivated Gemmatimonadetes Phylum.</title>
        <authorList>
            <person name="Debruyn J.M."/>
            <person name="Radosevich M."/>
            <person name="Wommack K.E."/>
            <person name="Polson S.W."/>
            <person name="Hauser L.J."/>
            <person name="Fawaz M.N."/>
            <person name="Korlach J."/>
            <person name="Tsai Y.C."/>
        </authorList>
    </citation>
    <scope>NUCLEOTIDE SEQUENCE [LARGE SCALE GENOMIC DNA]</scope>
    <source>
        <strain evidence="4 5">KBS708</strain>
        <plasmid evidence="5">Plasmid 2</plasmid>
    </source>
</reference>
<dbReference type="KEGG" id="gba:J421_6069"/>
<dbReference type="HOGENOM" id="CLU_009583_2_5_0"/>
<dbReference type="GO" id="GO:0016757">
    <property type="term" value="F:glycosyltransferase activity"/>
    <property type="evidence" value="ECO:0007669"/>
    <property type="project" value="InterPro"/>
</dbReference>
<keyword evidence="5" id="KW-1185">Reference proteome</keyword>
<evidence type="ECO:0000259" key="2">
    <source>
        <dbReference type="Pfam" id="PF00534"/>
    </source>
</evidence>
<dbReference type="Pfam" id="PF13439">
    <property type="entry name" value="Glyco_transf_4"/>
    <property type="match status" value="1"/>
</dbReference>
<protein>
    <submittedName>
        <fullName evidence="4">Glycosyl transferase group 1</fullName>
    </submittedName>
</protein>
<dbReference type="AlphaFoldDB" id="W0RRI7"/>
<dbReference type="PANTHER" id="PTHR45947:SF3">
    <property type="entry name" value="SULFOQUINOVOSYL TRANSFERASE SQD2"/>
    <property type="match status" value="1"/>
</dbReference>
<evidence type="ECO:0000313" key="4">
    <source>
        <dbReference type="EMBL" id="AHG93604.1"/>
    </source>
</evidence>
<accession>W0RRI7</accession>
<geneLocation type="plasmid" evidence="4 5">
    <name>2</name>
</geneLocation>
<feature type="region of interest" description="Disordered" evidence="1">
    <location>
        <begin position="388"/>
        <end position="435"/>
    </location>
</feature>
<sequence length="435" mass="48014">MNVLFAVPWDNIGGVSHVVNRVAHHVRAQGGGVYFLLPGSHDRPESGVSREGFPAFWLRMRLPWVPGASLRNWLAFFLTLPVTLFWLTRLIRRHSIDVVNIHYPGGHFVYFAILRRFGVVRLVTSIHGADLLPNGSRRLSHQREVLNLLATSDVIVAPSDSYTHAVHEAWPELTGPTRTIPNGVDPDELGYNPDAPDETAHPPIVFSILQMVHYKGVDVLIRAFAGLSARYPKVKLRLASDGPQRADFEALAESLGVGHRVEFLGFLAREDVSRELRRCSIFVLPSRTNSESFGIAAAEAMAVDRAVVASRVGGLPELVEDGVTGLLVPPGDVDALEQALRRLLDDEEFGQRLGQAAGKRVRQQYLWDRTGALYRDLFQELLPVPEASEPDTRGFAVPEHATTYRPPAAADRAERPADTYTAAPLTKAGTSQEGW</sequence>
<proteinExistence type="predicted"/>
<dbReference type="PANTHER" id="PTHR45947">
    <property type="entry name" value="SULFOQUINOVOSYL TRANSFERASE SQD2"/>
    <property type="match status" value="1"/>
</dbReference>
<dbReference type="Pfam" id="PF00534">
    <property type="entry name" value="Glycos_transf_1"/>
    <property type="match status" value="1"/>
</dbReference>
<dbReference type="InterPro" id="IPR001296">
    <property type="entry name" value="Glyco_trans_1"/>
</dbReference>
<dbReference type="CDD" id="cd03801">
    <property type="entry name" value="GT4_PimA-like"/>
    <property type="match status" value="1"/>
</dbReference>
<dbReference type="InterPro" id="IPR028098">
    <property type="entry name" value="Glyco_trans_4-like_N"/>
</dbReference>
<keyword evidence="4" id="KW-0808">Transferase</keyword>
<dbReference type="Gene3D" id="3.40.50.2000">
    <property type="entry name" value="Glycogen Phosphorylase B"/>
    <property type="match status" value="2"/>
</dbReference>
<feature type="domain" description="Glycosyl transferase family 1" evidence="2">
    <location>
        <begin position="201"/>
        <end position="359"/>
    </location>
</feature>
<evidence type="ECO:0000259" key="3">
    <source>
        <dbReference type="Pfam" id="PF13439"/>
    </source>
</evidence>
<dbReference type="EMBL" id="CP007130">
    <property type="protein sequence ID" value="AHG93604.1"/>
    <property type="molecule type" value="Genomic_DNA"/>
</dbReference>
<gene>
    <name evidence="4" type="ORF">J421_6069</name>
</gene>